<dbReference type="Pfam" id="PF03457">
    <property type="entry name" value="HA"/>
    <property type="match status" value="2"/>
</dbReference>
<evidence type="ECO:0000313" key="2">
    <source>
        <dbReference type="EMBL" id="EJK68164.1"/>
    </source>
</evidence>
<organism evidence="2 3">
    <name type="scientific">Thalassiosira oceanica</name>
    <name type="common">Marine diatom</name>
    <dbReference type="NCBI Taxonomy" id="159749"/>
    <lineage>
        <taxon>Eukaryota</taxon>
        <taxon>Sar</taxon>
        <taxon>Stramenopiles</taxon>
        <taxon>Ochrophyta</taxon>
        <taxon>Bacillariophyta</taxon>
        <taxon>Coscinodiscophyceae</taxon>
        <taxon>Thalassiosirophycidae</taxon>
        <taxon>Thalassiosirales</taxon>
        <taxon>Thalassiosiraceae</taxon>
        <taxon>Thalassiosira</taxon>
    </lineage>
</organism>
<dbReference type="Gene3D" id="6.10.140.530">
    <property type="match status" value="2"/>
</dbReference>
<gene>
    <name evidence="2" type="ORF">THAOC_10681</name>
</gene>
<feature type="non-terminal residue" evidence="2">
    <location>
        <position position="1"/>
    </location>
</feature>
<evidence type="ECO:0000313" key="3">
    <source>
        <dbReference type="Proteomes" id="UP000266841"/>
    </source>
</evidence>
<dbReference type="PANTHER" id="PTHR33418:SF1">
    <property type="entry name" value="HELICASE-ASSOCIATED DOMAIN-CONTAINING PROTEIN"/>
    <property type="match status" value="1"/>
</dbReference>
<reference evidence="2 3" key="1">
    <citation type="journal article" date="2012" name="Genome Biol.">
        <title>Genome and low-iron response of an oceanic diatom adapted to chronic iron limitation.</title>
        <authorList>
            <person name="Lommer M."/>
            <person name="Specht M."/>
            <person name="Roy A.S."/>
            <person name="Kraemer L."/>
            <person name="Andreson R."/>
            <person name="Gutowska M.A."/>
            <person name="Wolf J."/>
            <person name="Bergner S.V."/>
            <person name="Schilhabel M.B."/>
            <person name="Klostermeier U.C."/>
            <person name="Beiko R.G."/>
            <person name="Rosenstiel P."/>
            <person name="Hippler M."/>
            <person name="Laroche J."/>
        </authorList>
    </citation>
    <scope>NUCLEOTIDE SEQUENCE [LARGE SCALE GENOMIC DNA]</scope>
    <source>
        <strain evidence="2 3">CCMP1005</strain>
    </source>
</reference>
<dbReference type="PANTHER" id="PTHR33418">
    <property type="entry name" value="HELICASE-ASSOCIATED"/>
    <property type="match status" value="1"/>
</dbReference>
<protein>
    <recommendedName>
        <fullName evidence="1">Helicase-associated domain-containing protein</fullName>
    </recommendedName>
</protein>
<dbReference type="Proteomes" id="UP000266841">
    <property type="component" value="Unassembled WGS sequence"/>
</dbReference>
<proteinExistence type="predicted"/>
<dbReference type="AlphaFoldDB" id="K0ST84"/>
<keyword evidence="3" id="KW-1185">Reference proteome</keyword>
<sequence length="233" mass="27217">LLESIGFSWEPIDENWFHRLDELAAYKDEHGDCNVPQRQGSLGTWVSNQRLYHKKGKLSCERIELLEKIGFEWILVEKSRPKSSKYDEQWKTVYTELVHYRIEHGSFNVPQKYGPLGRWVGRQRESYKDRSMTQIRMDYLDSIGFVWTTKRVGNEWLPDQYSEPDPEAIARIVEDEKPRHEDLPPSAKEAMKTRVDVGRRLAEALEEYLGDSSIAGPQVRPGLMRGHAVMDRP</sequence>
<feature type="domain" description="Helicase-associated" evidence="1">
    <location>
        <begin position="87"/>
        <end position="145"/>
    </location>
</feature>
<accession>K0ST84</accession>
<name>K0ST84_THAOC</name>
<dbReference type="EMBL" id="AGNL01011907">
    <property type="protein sequence ID" value="EJK68164.1"/>
    <property type="molecule type" value="Genomic_DNA"/>
</dbReference>
<evidence type="ECO:0000259" key="1">
    <source>
        <dbReference type="Pfam" id="PF03457"/>
    </source>
</evidence>
<dbReference type="InterPro" id="IPR005114">
    <property type="entry name" value="Helicase_assoc"/>
</dbReference>
<dbReference type="OrthoDB" id="44064at2759"/>
<feature type="domain" description="Helicase-associated" evidence="1">
    <location>
        <begin position="13"/>
        <end position="71"/>
    </location>
</feature>
<comment type="caution">
    <text evidence="2">The sequence shown here is derived from an EMBL/GenBank/DDBJ whole genome shotgun (WGS) entry which is preliminary data.</text>
</comment>